<dbReference type="SUPFAM" id="SSF53383">
    <property type="entry name" value="PLP-dependent transferases"/>
    <property type="match status" value="1"/>
</dbReference>
<proteinExistence type="inferred from homology"/>
<dbReference type="GO" id="GO:0016831">
    <property type="term" value="F:carboxy-lyase activity"/>
    <property type="evidence" value="ECO:0007669"/>
    <property type="project" value="UniProtKB-KW"/>
</dbReference>
<dbReference type="InterPro" id="IPR015424">
    <property type="entry name" value="PyrdxlP-dep_Trfase"/>
</dbReference>
<protein>
    <submittedName>
        <fullName evidence="6">L-2,4-diaminobutyrate decarboxylase</fullName>
    </submittedName>
</protein>
<dbReference type="GO" id="GO:0030170">
    <property type="term" value="F:pyridoxal phosphate binding"/>
    <property type="evidence" value="ECO:0007669"/>
    <property type="project" value="InterPro"/>
</dbReference>
<name>A0A3B0S163_9ZZZZ</name>
<dbReference type="PANTHER" id="PTHR45677">
    <property type="entry name" value="GLUTAMATE DECARBOXYLASE-RELATED"/>
    <property type="match status" value="1"/>
</dbReference>
<keyword evidence="4" id="KW-0663">Pyridoxal phosphate</keyword>
<dbReference type="PANTHER" id="PTHR45677:SF8">
    <property type="entry name" value="CYSTEINE SULFINIC ACID DECARBOXYLASE"/>
    <property type="match status" value="1"/>
</dbReference>
<evidence type="ECO:0000256" key="3">
    <source>
        <dbReference type="ARBA" id="ARBA00022793"/>
    </source>
</evidence>
<accession>A0A3B0S163</accession>
<evidence type="ECO:0000313" key="6">
    <source>
        <dbReference type="EMBL" id="VAV90273.1"/>
    </source>
</evidence>
<evidence type="ECO:0000256" key="1">
    <source>
        <dbReference type="ARBA" id="ARBA00001933"/>
    </source>
</evidence>
<sequence length="478" mass="52277">MSITPDEATALGHKVWTALQNYRAESEAGQTPVLLQKSAEELAANMGLEGWLRNGGLSVDNVEKFLKPYLADSQHMHHPGFVGHQVAVPHLGCSIADMVHGVVNNPMAVYEMGPTAAVIERVVVNWMLEKIGWRPKDSLTDFENVAKNGAGVLTHGGSLANLTAILAARAAIAPNAWEDGVPNNLALIAPAASHYSMARAVSIAGFGQKALHLAAVDALEVLRPEQLEKTWARATEAGQQVFLVSVNACTTATGLYDPIDEVADFCAAHNLWLHVDGAHGASALLSSCERQLMKGIERADSMIWDAHKMLQTSALCAGVLFRNQRHLVEAFQQEGSYIFYGEDQPGFDVAPFTVECTKAHLGTKLFWVLAMEGEAGMAKFVEKQYADTKDFYRQIQAEPDFSCPYKPQSNILCFLHQPDAPGKQSAIRKKVLERGKFYITTAEVNGIRYLRLAIMNPLTTRQTIADLLDEIRICAKLV</sequence>
<dbReference type="InterPro" id="IPR002129">
    <property type="entry name" value="PyrdxlP-dep_de-COase"/>
</dbReference>
<dbReference type="InterPro" id="IPR015421">
    <property type="entry name" value="PyrdxlP-dep_Trfase_major"/>
</dbReference>
<comment type="cofactor">
    <cofactor evidence="1">
        <name>pyridoxal 5'-phosphate</name>
        <dbReference type="ChEBI" id="CHEBI:597326"/>
    </cofactor>
</comment>
<dbReference type="GO" id="GO:0005737">
    <property type="term" value="C:cytoplasm"/>
    <property type="evidence" value="ECO:0007669"/>
    <property type="project" value="TreeGrafter"/>
</dbReference>
<comment type="similarity">
    <text evidence="2">Belongs to the group II decarboxylase family.</text>
</comment>
<keyword evidence="3" id="KW-0210">Decarboxylase</keyword>
<dbReference type="Gene3D" id="3.40.640.10">
    <property type="entry name" value="Type I PLP-dependent aspartate aminotransferase-like (Major domain)"/>
    <property type="match status" value="1"/>
</dbReference>
<gene>
    <name evidence="6" type="ORF">MNBD_ALPHA06-1914</name>
</gene>
<keyword evidence="5" id="KW-0456">Lyase</keyword>
<dbReference type="EMBL" id="UOEE01000107">
    <property type="protein sequence ID" value="VAV90273.1"/>
    <property type="molecule type" value="Genomic_DNA"/>
</dbReference>
<organism evidence="6">
    <name type="scientific">hydrothermal vent metagenome</name>
    <dbReference type="NCBI Taxonomy" id="652676"/>
    <lineage>
        <taxon>unclassified sequences</taxon>
        <taxon>metagenomes</taxon>
        <taxon>ecological metagenomes</taxon>
    </lineage>
</organism>
<evidence type="ECO:0000256" key="4">
    <source>
        <dbReference type="ARBA" id="ARBA00022898"/>
    </source>
</evidence>
<reference evidence="6" key="1">
    <citation type="submission" date="2018-06" db="EMBL/GenBank/DDBJ databases">
        <authorList>
            <person name="Zhirakovskaya E."/>
        </authorList>
    </citation>
    <scope>NUCLEOTIDE SEQUENCE</scope>
</reference>
<dbReference type="GO" id="GO:0019752">
    <property type="term" value="P:carboxylic acid metabolic process"/>
    <property type="evidence" value="ECO:0007669"/>
    <property type="project" value="InterPro"/>
</dbReference>
<evidence type="ECO:0000256" key="5">
    <source>
        <dbReference type="ARBA" id="ARBA00023239"/>
    </source>
</evidence>
<dbReference type="Pfam" id="PF00282">
    <property type="entry name" value="Pyridoxal_deC"/>
    <property type="match status" value="1"/>
</dbReference>
<evidence type="ECO:0000256" key="2">
    <source>
        <dbReference type="ARBA" id="ARBA00009533"/>
    </source>
</evidence>
<dbReference type="AlphaFoldDB" id="A0A3B0S163"/>
<dbReference type="Gene3D" id="3.90.1150.170">
    <property type="match status" value="1"/>
</dbReference>